<dbReference type="Gene3D" id="1.10.10.1410">
    <property type="match status" value="1"/>
</dbReference>
<dbReference type="InterPro" id="IPR027534">
    <property type="entry name" value="Ribosomal_P1/P2"/>
</dbReference>
<evidence type="ECO:0000256" key="6">
    <source>
        <dbReference type="ARBA" id="ARBA00042918"/>
    </source>
</evidence>
<gene>
    <name evidence="8" type="ORF">V9T40_003794</name>
</gene>
<dbReference type="CDD" id="cd05831">
    <property type="entry name" value="Ribosomal_P1"/>
    <property type="match status" value="1"/>
</dbReference>
<dbReference type="FunFam" id="1.10.10.1410:FF:000001">
    <property type="entry name" value="60S acidic ribosomal protein P1"/>
    <property type="match status" value="1"/>
</dbReference>
<sequence>MTNKNEIACVYASLILVDDDIAVTGEKIQTVLKAANVDVEPYWPGLFAKALEGLNPKDLISNVGSGVGAAAPAAGAAPAAAAEEAAPAKGKAEEKKKEEEEESDDDMGFGN</sequence>
<dbReference type="GO" id="GO:0006414">
    <property type="term" value="P:translational elongation"/>
    <property type="evidence" value="ECO:0007669"/>
    <property type="project" value="InterPro"/>
</dbReference>
<dbReference type="Proteomes" id="UP001367676">
    <property type="component" value="Unassembled WGS sequence"/>
</dbReference>
<evidence type="ECO:0000256" key="1">
    <source>
        <dbReference type="ARBA" id="ARBA00003362"/>
    </source>
</evidence>
<comment type="caution">
    <text evidence="8">The sequence shown here is derived from an EMBL/GenBank/DDBJ whole genome shotgun (WGS) entry which is preliminary data.</text>
</comment>
<dbReference type="PANTHER" id="PTHR45696:SF10">
    <property type="entry name" value="LARGE RIBOSOMAL SUBUNIT PROTEIN P1"/>
    <property type="match status" value="1"/>
</dbReference>
<dbReference type="AlphaFoldDB" id="A0AAN9TRC9"/>
<feature type="compositionally biased region" description="Low complexity" evidence="7">
    <location>
        <begin position="68"/>
        <end position="89"/>
    </location>
</feature>
<dbReference type="HAMAP" id="MF_01478">
    <property type="entry name" value="Ribosomal_L12_arch"/>
    <property type="match status" value="1"/>
</dbReference>
<evidence type="ECO:0000313" key="8">
    <source>
        <dbReference type="EMBL" id="KAK7603795.1"/>
    </source>
</evidence>
<feature type="region of interest" description="Disordered" evidence="7">
    <location>
        <begin position="68"/>
        <end position="111"/>
    </location>
</feature>
<evidence type="ECO:0000256" key="3">
    <source>
        <dbReference type="ARBA" id="ARBA00022980"/>
    </source>
</evidence>
<dbReference type="GO" id="GO:0003735">
    <property type="term" value="F:structural constituent of ribosome"/>
    <property type="evidence" value="ECO:0007669"/>
    <property type="project" value="InterPro"/>
</dbReference>
<dbReference type="InterPro" id="IPR038716">
    <property type="entry name" value="P1/P2_N_sf"/>
</dbReference>
<dbReference type="GO" id="GO:0030295">
    <property type="term" value="F:protein kinase activator activity"/>
    <property type="evidence" value="ECO:0007669"/>
    <property type="project" value="TreeGrafter"/>
</dbReference>
<organism evidence="8 9">
    <name type="scientific">Parthenolecanium corni</name>
    <dbReference type="NCBI Taxonomy" id="536013"/>
    <lineage>
        <taxon>Eukaryota</taxon>
        <taxon>Metazoa</taxon>
        <taxon>Ecdysozoa</taxon>
        <taxon>Arthropoda</taxon>
        <taxon>Hexapoda</taxon>
        <taxon>Insecta</taxon>
        <taxon>Pterygota</taxon>
        <taxon>Neoptera</taxon>
        <taxon>Paraneoptera</taxon>
        <taxon>Hemiptera</taxon>
        <taxon>Sternorrhyncha</taxon>
        <taxon>Coccoidea</taxon>
        <taxon>Coccidae</taxon>
        <taxon>Parthenolecanium</taxon>
    </lineage>
</organism>
<keyword evidence="3" id="KW-0689">Ribosomal protein</keyword>
<accession>A0AAN9TRC9</accession>
<evidence type="ECO:0000313" key="9">
    <source>
        <dbReference type="Proteomes" id="UP001367676"/>
    </source>
</evidence>
<comment type="function">
    <text evidence="1">Plays an important role in the elongation step of protein synthesis.</text>
</comment>
<protein>
    <recommendedName>
        <fullName evidence="5">Large ribosomal subunit protein P1</fullName>
    </recommendedName>
    <alternativeName>
        <fullName evidence="6">60S acidic ribosomal protein P1</fullName>
    </alternativeName>
</protein>
<dbReference type="GO" id="GO:0043021">
    <property type="term" value="F:ribonucleoprotein complex binding"/>
    <property type="evidence" value="ECO:0007669"/>
    <property type="project" value="TreeGrafter"/>
</dbReference>
<feature type="compositionally biased region" description="Acidic residues" evidence="7">
    <location>
        <begin position="99"/>
        <end position="111"/>
    </location>
</feature>
<dbReference type="GO" id="GO:0022625">
    <property type="term" value="C:cytosolic large ribosomal subunit"/>
    <property type="evidence" value="ECO:0007669"/>
    <property type="project" value="TreeGrafter"/>
</dbReference>
<dbReference type="PANTHER" id="PTHR45696">
    <property type="entry name" value="60S ACIDIC RIBOSOMAL PROTEIN P1"/>
    <property type="match status" value="1"/>
</dbReference>
<name>A0AAN9TRC9_9HEMI</name>
<evidence type="ECO:0000256" key="5">
    <source>
        <dbReference type="ARBA" id="ARBA00041116"/>
    </source>
</evidence>
<keyword evidence="4" id="KW-0687">Ribonucleoprotein</keyword>
<dbReference type="GO" id="GO:0002181">
    <property type="term" value="P:cytoplasmic translation"/>
    <property type="evidence" value="ECO:0007669"/>
    <property type="project" value="TreeGrafter"/>
</dbReference>
<evidence type="ECO:0000256" key="7">
    <source>
        <dbReference type="SAM" id="MobiDB-lite"/>
    </source>
</evidence>
<dbReference type="Pfam" id="PF00428">
    <property type="entry name" value="Ribosomal_60s"/>
    <property type="match status" value="1"/>
</dbReference>
<keyword evidence="9" id="KW-1185">Reference proteome</keyword>
<comment type="similarity">
    <text evidence="2">Belongs to the eukaryotic ribosomal protein P1/P2 family.</text>
</comment>
<proteinExistence type="inferred from homology"/>
<dbReference type="EMBL" id="JBBCAQ010000006">
    <property type="protein sequence ID" value="KAK7603795.1"/>
    <property type="molecule type" value="Genomic_DNA"/>
</dbReference>
<evidence type="ECO:0000256" key="2">
    <source>
        <dbReference type="ARBA" id="ARBA00005436"/>
    </source>
</evidence>
<evidence type="ECO:0000256" key="4">
    <source>
        <dbReference type="ARBA" id="ARBA00023274"/>
    </source>
</evidence>
<reference evidence="8 9" key="1">
    <citation type="submission" date="2024-03" db="EMBL/GenBank/DDBJ databases">
        <title>Adaptation during the transition from Ophiocordyceps entomopathogen to insect associate is accompanied by gene loss and intensified selection.</title>
        <authorList>
            <person name="Ward C.M."/>
            <person name="Onetto C.A."/>
            <person name="Borneman A.R."/>
        </authorList>
    </citation>
    <scope>NUCLEOTIDE SEQUENCE [LARGE SCALE GENOMIC DNA]</scope>
    <source>
        <strain evidence="8">AWRI1</strain>
        <tissue evidence="8">Single Adult Female</tissue>
    </source>
</reference>